<keyword evidence="10" id="KW-0325">Glycoprotein</keyword>
<dbReference type="Pfam" id="PF10250">
    <property type="entry name" value="O-FucT"/>
    <property type="match status" value="1"/>
</dbReference>
<keyword evidence="17" id="KW-1185">Reference proteome</keyword>
<evidence type="ECO:0000256" key="14">
    <source>
        <dbReference type="SAM" id="MobiDB-lite"/>
    </source>
</evidence>
<feature type="transmembrane region" description="Helical" evidence="15">
    <location>
        <begin position="120"/>
        <end position="138"/>
    </location>
</feature>
<evidence type="ECO:0000256" key="12">
    <source>
        <dbReference type="ARBA" id="ARBA00023277"/>
    </source>
</evidence>
<keyword evidence="6 15" id="KW-0812">Transmembrane</keyword>
<keyword evidence="7" id="KW-0735">Signal-anchor</keyword>
<evidence type="ECO:0000256" key="9">
    <source>
        <dbReference type="ARBA" id="ARBA00023136"/>
    </source>
</evidence>
<dbReference type="Pfam" id="PF08571">
    <property type="entry name" value="Yos1"/>
    <property type="match status" value="1"/>
</dbReference>
<dbReference type="EMBL" id="JAGKQM010000013">
    <property type="protein sequence ID" value="KAH0889645.1"/>
    <property type="molecule type" value="Genomic_DNA"/>
</dbReference>
<keyword evidence="11" id="KW-0294">Fucose metabolism</keyword>
<dbReference type="Gene3D" id="3.40.50.11350">
    <property type="match status" value="1"/>
</dbReference>
<evidence type="ECO:0000256" key="7">
    <source>
        <dbReference type="ARBA" id="ARBA00022968"/>
    </source>
</evidence>
<feature type="compositionally biased region" description="Low complexity" evidence="14">
    <location>
        <begin position="62"/>
        <end position="74"/>
    </location>
</feature>
<feature type="region of interest" description="Disordered" evidence="14">
    <location>
        <begin position="55"/>
        <end position="76"/>
    </location>
</feature>
<keyword evidence="5" id="KW-0808">Transferase</keyword>
<comment type="subcellular location">
    <subcellularLocation>
        <location evidence="1">Membrane</location>
        <topology evidence="1">Single-pass type II membrane protein</topology>
    </subcellularLocation>
</comment>
<dbReference type="PANTHER" id="PTHR31741:SF53">
    <property type="entry name" value="O-FUCOSYLTRANSFERASE 19"/>
    <property type="match status" value="1"/>
</dbReference>
<evidence type="ECO:0000256" key="6">
    <source>
        <dbReference type="ARBA" id="ARBA00022692"/>
    </source>
</evidence>
<evidence type="ECO:0000256" key="3">
    <source>
        <dbReference type="ARBA" id="ARBA00007737"/>
    </source>
</evidence>
<proteinExistence type="inferred from homology"/>
<sequence length="769" mass="87191">MSAAGASPLAVAPITRRRIGDSLETTTTSERASVSSEYCNIVNISSLSPDLDDVEGANGACSSPSSMGSTSSGSHYHHDHHYHPKIRYLIPRKLKWPFLCDGGWTAVIGQGLGRNVGRRILGLLMVLVVVSLFVRVSVMSGRVADHAHRRDLNELVVVRALHEDWSMAQNAMSENVAVEKLPIPEIWQKPESSNYRQCASRPKSHSRARRKTNGYLLVHANGGLNQMRTGICDMVAAAKIMNATLVLPLLDHESFWTDPSTFKDIFDWRHFMNVLKDDVDIIEYLPPRYAAMKPLLKAPVSWSKASYYRREMLPLLKKYKVIKFTHTDSRLANNGLPPSIQRLRCRANYQALGYSKEIEDFGNVLVNRLRNNSEPFIALHLRYEKDMLAFTGCSHNLTSGEAEELRIMRYNVKHWKEKEIDSRERRIQGGCPMSPREAAIFLKAMGYPSSTTVYIVAGEIYGGNSMDAFREEYPNVFSHSTLATEEELEPFKPYQNRLAALDYIVALESDVFVYTYDGNMAKAVQGHRRFEGFKKTINPDRLNFVRLIDHLDEGVMSWDEFSSEVKRLHGARIGAPYARLPGEFPRLEENFYANPQPDCICNKSQPEQPWKSSICRVRHLQRDLSDTSTSIRLTQVVCKNNTGKQNSALYPLKRILPVDSTPLIDNMFLTEKSWVLDTNGRTVVIYKLRETMGFWTLMEGLLLFANALAILNEDRFLAPKGWTLAELHQTGKRNSLKGQIVGLIHACQYMRLPLMLFNLIVIVVKLFSG</sequence>
<comment type="similarity">
    <text evidence="3">Belongs to the glycosyltransferase GT106 family.</text>
</comment>
<dbReference type="Proteomes" id="UP000824890">
    <property type="component" value="Unassembled WGS sequence"/>
</dbReference>
<evidence type="ECO:0000256" key="10">
    <source>
        <dbReference type="ARBA" id="ARBA00023180"/>
    </source>
</evidence>
<evidence type="ECO:0000256" key="1">
    <source>
        <dbReference type="ARBA" id="ARBA00004606"/>
    </source>
</evidence>
<evidence type="ECO:0000256" key="13">
    <source>
        <dbReference type="ARBA" id="ARBA00030350"/>
    </source>
</evidence>
<evidence type="ECO:0000313" key="16">
    <source>
        <dbReference type="EMBL" id="KAH0889645.1"/>
    </source>
</evidence>
<gene>
    <name evidence="16" type="ORF">HID58_052074</name>
</gene>
<evidence type="ECO:0000256" key="8">
    <source>
        <dbReference type="ARBA" id="ARBA00022989"/>
    </source>
</evidence>
<evidence type="ECO:0000256" key="15">
    <source>
        <dbReference type="SAM" id="Phobius"/>
    </source>
</evidence>
<keyword evidence="9 15" id="KW-0472">Membrane</keyword>
<protein>
    <recommendedName>
        <fullName evidence="13">O-fucosyltransferase family protein</fullName>
    </recommendedName>
</protein>
<keyword evidence="12" id="KW-0119">Carbohydrate metabolism</keyword>
<evidence type="ECO:0000256" key="5">
    <source>
        <dbReference type="ARBA" id="ARBA00022679"/>
    </source>
</evidence>
<accession>A0ABQ8AC80</accession>
<comment type="pathway">
    <text evidence="2">Glycan metabolism.</text>
</comment>
<evidence type="ECO:0000256" key="2">
    <source>
        <dbReference type="ARBA" id="ARBA00004881"/>
    </source>
</evidence>
<keyword evidence="4" id="KW-0328">Glycosyltransferase</keyword>
<dbReference type="InterPro" id="IPR013880">
    <property type="entry name" value="Yos1"/>
</dbReference>
<dbReference type="PANTHER" id="PTHR31741">
    <property type="entry name" value="OS02G0726500 PROTEIN-RELATED"/>
    <property type="match status" value="1"/>
</dbReference>
<dbReference type="CDD" id="cd11299">
    <property type="entry name" value="O-FucT_plant"/>
    <property type="match status" value="1"/>
</dbReference>
<dbReference type="InterPro" id="IPR024709">
    <property type="entry name" value="FucosylTrfase_pln"/>
</dbReference>
<dbReference type="InterPro" id="IPR019378">
    <property type="entry name" value="GDP-Fuc_O-FucTrfase"/>
</dbReference>
<evidence type="ECO:0000256" key="11">
    <source>
        <dbReference type="ARBA" id="ARBA00023253"/>
    </source>
</evidence>
<keyword evidence="8 15" id="KW-1133">Transmembrane helix</keyword>
<organism evidence="16 17">
    <name type="scientific">Brassica napus</name>
    <name type="common">Rape</name>
    <dbReference type="NCBI Taxonomy" id="3708"/>
    <lineage>
        <taxon>Eukaryota</taxon>
        <taxon>Viridiplantae</taxon>
        <taxon>Streptophyta</taxon>
        <taxon>Embryophyta</taxon>
        <taxon>Tracheophyta</taxon>
        <taxon>Spermatophyta</taxon>
        <taxon>Magnoliopsida</taxon>
        <taxon>eudicotyledons</taxon>
        <taxon>Gunneridae</taxon>
        <taxon>Pentapetalae</taxon>
        <taxon>rosids</taxon>
        <taxon>malvids</taxon>
        <taxon>Brassicales</taxon>
        <taxon>Brassicaceae</taxon>
        <taxon>Brassiceae</taxon>
        <taxon>Brassica</taxon>
    </lineage>
</organism>
<comment type="caution">
    <text evidence="16">The sequence shown here is derived from an EMBL/GenBank/DDBJ whole genome shotgun (WGS) entry which is preliminary data.</text>
</comment>
<evidence type="ECO:0000256" key="4">
    <source>
        <dbReference type="ARBA" id="ARBA00022676"/>
    </source>
</evidence>
<name>A0ABQ8AC80_BRANA</name>
<reference evidence="16 17" key="1">
    <citation type="submission" date="2021-05" db="EMBL/GenBank/DDBJ databases">
        <title>Genome Assembly of Synthetic Allotetraploid Brassica napus Reveals Homoeologous Exchanges between Subgenomes.</title>
        <authorList>
            <person name="Davis J.T."/>
        </authorList>
    </citation>
    <scope>NUCLEOTIDE SEQUENCE [LARGE SCALE GENOMIC DNA]</scope>
    <source>
        <strain evidence="17">cv. Da-Ae</strain>
        <tissue evidence="16">Seedling</tissue>
    </source>
</reference>
<evidence type="ECO:0000313" key="17">
    <source>
        <dbReference type="Proteomes" id="UP000824890"/>
    </source>
</evidence>